<feature type="compositionally biased region" description="Basic and acidic residues" evidence="1">
    <location>
        <begin position="355"/>
        <end position="365"/>
    </location>
</feature>
<dbReference type="PANTHER" id="PTHR36167">
    <property type="entry name" value="C2H2 FINGER DOMAIN TRANSCRIPTION FACTOR (EUROFUNG)-RELATED"/>
    <property type="match status" value="1"/>
</dbReference>
<sequence>MEAVGAAASILAVAGAGIQISLKLIAFADQVGTAPEKIREVGTDVSVTGGTLQELGELMREETPTKKSALMFKSDQVQNIKIYSGRCDEIFKQLKEILGKASQQLRGVYKLTAKGQAASPKIMLSKLERMKWPFLQPSMESLRSALKDAKGTLTLILQVVHLRHAQTTASLDREEQNDLVRMIVAMSRQQSASTYGARGGVKGLDAGDSEDSESSDPSAIRMKIEAWSVTPNTLSAQASQHFLITPIPISQQQIEKVLKRPQDFREIALMIDSLSFPERDAILGRVLGNSGSHPGDSTIKSISSQSWTGSHDLFGRVTGRKFQLITERRLWKSKYSRTNMRHQSPMFLHRQRHEVHETHRYHPDSDSPMYDSVSDSDGTHETGACTHGSSESPPPAMRVHERRRPAQAPHLPSFERRRPFSKDDKQRKQQVNEKPRMEQSERARVEKERMEHRYGGPVFHHPSQPWTEPQPADELSDDELVKRLLARYTNFERGEPLVQSVATPPPTYDEASAIPKRVPRPY</sequence>
<evidence type="ECO:0000313" key="3">
    <source>
        <dbReference type="Proteomes" id="UP000664534"/>
    </source>
</evidence>
<gene>
    <name evidence="2" type="ORF">IMSHALPRED_002410</name>
</gene>
<feature type="region of interest" description="Disordered" evidence="1">
    <location>
        <begin position="355"/>
        <end position="449"/>
    </location>
</feature>
<dbReference type="Proteomes" id="UP000664534">
    <property type="component" value="Unassembled WGS sequence"/>
</dbReference>
<dbReference type="AlphaFoldDB" id="A0A8H3PIG7"/>
<reference evidence="2" key="1">
    <citation type="submission" date="2021-03" db="EMBL/GenBank/DDBJ databases">
        <authorList>
            <person name="Tagirdzhanova G."/>
        </authorList>
    </citation>
    <scope>NUCLEOTIDE SEQUENCE</scope>
</reference>
<organism evidence="2 3">
    <name type="scientific">Imshaugia aleurites</name>
    <dbReference type="NCBI Taxonomy" id="172621"/>
    <lineage>
        <taxon>Eukaryota</taxon>
        <taxon>Fungi</taxon>
        <taxon>Dikarya</taxon>
        <taxon>Ascomycota</taxon>
        <taxon>Pezizomycotina</taxon>
        <taxon>Lecanoromycetes</taxon>
        <taxon>OSLEUM clade</taxon>
        <taxon>Lecanoromycetidae</taxon>
        <taxon>Lecanorales</taxon>
        <taxon>Lecanorineae</taxon>
        <taxon>Parmeliaceae</taxon>
        <taxon>Imshaugia</taxon>
    </lineage>
</organism>
<dbReference type="GO" id="GO:0006355">
    <property type="term" value="P:regulation of DNA-templated transcription"/>
    <property type="evidence" value="ECO:0007669"/>
    <property type="project" value="InterPro"/>
</dbReference>
<feature type="region of interest" description="Disordered" evidence="1">
    <location>
        <begin position="496"/>
        <end position="522"/>
    </location>
</feature>
<comment type="caution">
    <text evidence="2">The sequence shown here is derived from an EMBL/GenBank/DDBJ whole genome shotgun (WGS) entry which is preliminary data.</text>
</comment>
<evidence type="ECO:0000256" key="1">
    <source>
        <dbReference type="SAM" id="MobiDB-lite"/>
    </source>
</evidence>
<feature type="region of interest" description="Disordered" evidence="1">
    <location>
        <begin position="195"/>
        <end position="217"/>
    </location>
</feature>
<evidence type="ECO:0008006" key="4">
    <source>
        <dbReference type="Google" id="ProtNLM"/>
    </source>
</evidence>
<name>A0A8H3PIG7_9LECA</name>
<dbReference type="PANTHER" id="PTHR36167:SF4">
    <property type="entry name" value="FUNGAL N-TERMINAL DOMAIN-CONTAINING PROTEIN"/>
    <property type="match status" value="1"/>
</dbReference>
<dbReference type="InterPro" id="IPR039327">
    <property type="entry name" value="CON7-like"/>
</dbReference>
<dbReference type="OrthoDB" id="5431013at2759"/>
<feature type="compositionally biased region" description="Basic and acidic residues" evidence="1">
    <location>
        <begin position="413"/>
        <end position="449"/>
    </location>
</feature>
<evidence type="ECO:0000313" key="2">
    <source>
        <dbReference type="EMBL" id="CAF9941059.1"/>
    </source>
</evidence>
<dbReference type="EMBL" id="CAJPDT010000140">
    <property type="protein sequence ID" value="CAF9941059.1"/>
    <property type="molecule type" value="Genomic_DNA"/>
</dbReference>
<keyword evidence="3" id="KW-1185">Reference proteome</keyword>
<feature type="region of interest" description="Disordered" evidence="1">
    <location>
        <begin position="455"/>
        <end position="474"/>
    </location>
</feature>
<accession>A0A8H3PIG7</accession>
<protein>
    <recommendedName>
        <fullName evidence="4">Fungal N-terminal domain-containing protein</fullName>
    </recommendedName>
</protein>
<proteinExistence type="predicted"/>